<protein>
    <recommendedName>
        <fullName evidence="1">Tubulin binding cofactor C-like domain-containing protein</fullName>
    </recommendedName>
</protein>
<evidence type="ECO:0000259" key="1">
    <source>
        <dbReference type="Pfam" id="PF07986"/>
    </source>
</evidence>
<dbReference type="Gene3D" id="2.160.20.70">
    <property type="match status" value="1"/>
</dbReference>
<dbReference type="EMBL" id="LWCA01000323">
    <property type="protein sequence ID" value="OAF69174.1"/>
    <property type="molecule type" value="Genomic_DNA"/>
</dbReference>
<keyword evidence="3" id="KW-1185">Reference proteome</keyword>
<organism evidence="2 3">
    <name type="scientific">Intoshia linei</name>
    <dbReference type="NCBI Taxonomy" id="1819745"/>
    <lineage>
        <taxon>Eukaryota</taxon>
        <taxon>Metazoa</taxon>
        <taxon>Spiralia</taxon>
        <taxon>Lophotrochozoa</taxon>
        <taxon>Mesozoa</taxon>
        <taxon>Orthonectida</taxon>
        <taxon>Rhopaluridae</taxon>
        <taxon>Intoshia</taxon>
    </lineage>
</organism>
<dbReference type="AlphaFoldDB" id="A0A177B6X2"/>
<dbReference type="GO" id="GO:0007023">
    <property type="term" value="P:post-chaperonin tubulin folding pathway"/>
    <property type="evidence" value="ECO:0007669"/>
    <property type="project" value="InterPro"/>
</dbReference>
<proteinExistence type="predicted"/>
<comment type="caution">
    <text evidence="2">The sequence shown here is derived from an EMBL/GenBank/DDBJ whole genome shotgun (WGS) entry which is preliminary data.</text>
</comment>
<name>A0A177B6X2_9BILA</name>
<dbReference type="InterPro" id="IPR012945">
    <property type="entry name" value="Tubulin-bd_cofactor_C_dom"/>
</dbReference>
<accession>A0A177B6X2</accession>
<evidence type="ECO:0000313" key="2">
    <source>
        <dbReference type="EMBL" id="OAF69174.1"/>
    </source>
</evidence>
<feature type="domain" description="Tubulin binding cofactor C-like" evidence="1">
    <location>
        <begin position="35"/>
        <end position="151"/>
    </location>
</feature>
<reference evidence="2 3" key="1">
    <citation type="submission" date="2016-04" db="EMBL/GenBank/DDBJ databases">
        <title>The genome of Intoshia linei affirms orthonectids as highly simplified spiralians.</title>
        <authorList>
            <person name="Mikhailov K.V."/>
            <person name="Slusarev G.S."/>
            <person name="Nikitin M.A."/>
            <person name="Logacheva M.D."/>
            <person name="Penin A."/>
            <person name="Aleoshin V."/>
            <person name="Panchin Y.V."/>
        </authorList>
    </citation>
    <scope>NUCLEOTIDE SEQUENCE [LARGE SCALE GENOMIC DNA]</scope>
    <source>
        <strain evidence="2">Intl2013</strain>
        <tissue evidence="2">Whole animal</tissue>
    </source>
</reference>
<dbReference type="PANTHER" id="PTHR15139:SF0">
    <property type="entry name" value="TUBULIN-SPECIFIC CHAPERONE C"/>
    <property type="match status" value="1"/>
</dbReference>
<dbReference type="InterPro" id="IPR016098">
    <property type="entry name" value="CAP/MinC_C"/>
</dbReference>
<evidence type="ECO:0000313" key="3">
    <source>
        <dbReference type="Proteomes" id="UP000078046"/>
    </source>
</evidence>
<dbReference type="InterPro" id="IPR027684">
    <property type="entry name" value="TBCC"/>
</dbReference>
<dbReference type="Pfam" id="PF07986">
    <property type="entry name" value="TBCC"/>
    <property type="match status" value="1"/>
</dbReference>
<sequence length="170" mass="19175">MMTSCLDGCVDYTLIIENKVNEDISRYNLPGSSHSVLLQNIANSCVVLKGNASTIRLVNIYNSHIDIGGIKYNVTIDNAMNSNINVACQHIRLKNGIGTTMTLHITGSCELETCRDVKIGKYSHFYSNVKYDLYMIGMNPDDNYINRITDFNWARSDIPSPNWSYINLPR</sequence>
<dbReference type="GO" id="GO:0005737">
    <property type="term" value="C:cytoplasm"/>
    <property type="evidence" value="ECO:0007669"/>
    <property type="project" value="TreeGrafter"/>
</dbReference>
<dbReference type="OrthoDB" id="194775at2759"/>
<dbReference type="GO" id="GO:0007021">
    <property type="term" value="P:tubulin complex assembly"/>
    <property type="evidence" value="ECO:0007669"/>
    <property type="project" value="TreeGrafter"/>
</dbReference>
<dbReference type="PANTHER" id="PTHR15139">
    <property type="entry name" value="TUBULIN FOLDING COFACTOR C"/>
    <property type="match status" value="1"/>
</dbReference>
<gene>
    <name evidence="2" type="ORF">A3Q56_03070</name>
</gene>
<dbReference type="Proteomes" id="UP000078046">
    <property type="component" value="Unassembled WGS sequence"/>
</dbReference>